<keyword evidence="1" id="KW-0812">Transmembrane</keyword>
<feature type="transmembrane region" description="Helical" evidence="1">
    <location>
        <begin position="95"/>
        <end position="111"/>
    </location>
</feature>
<feature type="transmembrane region" description="Helical" evidence="1">
    <location>
        <begin position="164"/>
        <end position="189"/>
    </location>
</feature>
<protein>
    <submittedName>
        <fullName evidence="2">Uncharacterized protein</fullName>
    </submittedName>
</protein>
<evidence type="ECO:0000313" key="2">
    <source>
        <dbReference type="EMBL" id="KPJ65823.1"/>
    </source>
</evidence>
<gene>
    <name evidence="2" type="ORF">AMJ44_09370</name>
</gene>
<organism evidence="2 3">
    <name type="scientific">candidate division WOR-1 bacterium DG_54_3</name>
    <dbReference type="NCBI Taxonomy" id="1703775"/>
    <lineage>
        <taxon>Bacteria</taxon>
        <taxon>Bacillati</taxon>
        <taxon>Saganbacteria</taxon>
    </lineage>
</organism>
<keyword evidence="1" id="KW-0472">Membrane</keyword>
<feature type="transmembrane region" description="Helical" evidence="1">
    <location>
        <begin position="66"/>
        <end position="83"/>
    </location>
</feature>
<feature type="transmembrane region" description="Helical" evidence="1">
    <location>
        <begin position="6"/>
        <end position="24"/>
    </location>
</feature>
<accession>A0A0S7XUA4</accession>
<sequence length="209" mass="23398">MGTAELIWNGVAAFLVLSIYSFLYKDNPLYKFAEHLVVGVSAGYFAIILYYNAFLPKLINPLRVGQYWYIIPGILGLLMWARFSRKWQWLSRPTLGFVIGSGAGLAIPLYLQNYVLRQLSATMLPVGFSTWPQITNVLIIIMVFCALAYFYFSKEHKGAFGGAAQIGIWTLMIGFGAGFGMTVMGRVALLAERVVFLRDYFAVLVSSVF</sequence>
<reference evidence="2 3" key="1">
    <citation type="journal article" date="2015" name="Microbiome">
        <title>Genomic resolution of linkages in carbon, nitrogen, and sulfur cycling among widespread estuary sediment bacteria.</title>
        <authorList>
            <person name="Baker B.J."/>
            <person name="Lazar C.S."/>
            <person name="Teske A.P."/>
            <person name="Dick G.J."/>
        </authorList>
    </citation>
    <scope>NUCLEOTIDE SEQUENCE [LARGE SCALE GENOMIC DNA]</scope>
    <source>
        <strain evidence="2">DG_54_3</strain>
    </source>
</reference>
<evidence type="ECO:0000256" key="1">
    <source>
        <dbReference type="SAM" id="Phobius"/>
    </source>
</evidence>
<dbReference type="EMBL" id="LIZX01000100">
    <property type="protein sequence ID" value="KPJ65823.1"/>
    <property type="molecule type" value="Genomic_DNA"/>
</dbReference>
<comment type="caution">
    <text evidence="2">The sequence shown here is derived from an EMBL/GenBank/DDBJ whole genome shotgun (WGS) entry which is preliminary data.</text>
</comment>
<proteinExistence type="predicted"/>
<evidence type="ECO:0000313" key="3">
    <source>
        <dbReference type="Proteomes" id="UP000051861"/>
    </source>
</evidence>
<dbReference type="Proteomes" id="UP000051861">
    <property type="component" value="Unassembled WGS sequence"/>
</dbReference>
<keyword evidence="1" id="KW-1133">Transmembrane helix</keyword>
<dbReference type="AlphaFoldDB" id="A0A0S7XUA4"/>
<name>A0A0S7XUA4_UNCSA</name>
<feature type="transmembrane region" description="Helical" evidence="1">
    <location>
        <begin position="36"/>
        <end position="54"/>
    </location>
</feature>
<feature type="transmembrane region" description="Helical" evidence="1">
    <location>
        <begin position="131"/>
        <end position="152"/>
    </location>
</feature>